<organism evidence="2 3">
    <name type="scientific">Molorchus minor</name>
    <dbReference type="NCBI Taxonomy" id="1323400"/>
    <lineage>
        <taxon>Eukaryota</taxon>
        <taxon>Metazoa</taxon>
        <taxon>Ecdysozoa</taxon>
        <taxon>Arthropoda</taxon>
        <taxon>Hexapoda</taxon>
        <taxon>Insecta</taxon>
        <taxon>Pterygota</taxon>
        <taxon>Neoptera</taxon>
        <taxon>Endopterygota</taxon>
        <taxon>Coleoptera</taxon>
        <taxon>Polyphaga</taxon>
        <taxon>Cucujiformia</taxon>
        <taxon>Chrysomeloidea</taxon>
        <taxon>Cerambycidae</taxon>
        <taxon>Lamiinae</taxon>
        <taxon>Monochamini</taxon>
        <taxon>Molorchus</taxon>
    </lineage>
</organism>
<keyword evidence="3" id="KW-1185">Reference proteome</keyword>
<evidence type="ECO:0000256" key="1">
    <source>
        <dbReference type="SAM" id="MobiDB-lite"/>
    </source>
</evidence>
<name>A0ABQ9JHT3_9CUCU</name>
<feature type="compositionally biased region" description="Basic and acidic residues" evidence="1">
    <location>
        <begin position="27"/>
        <end position="71"/>
    </location>
</feature>
<accession>A0ABQ9JHT3</accession>
<feature type="region of interest" description="Disordered" evidence="1">
    <location>
        <begin position="1"/>
        <end position="71"/>
    </location>
</feature>
<feature type="compositionally biased region" description="Basic and acidic residues" evidence="1">
    <location>
        <begin position="1"/>
        <end position="19"/>
    </location>
</feature>
<protein>
    <submittedName>
        <fullName evidence="2">Uncharacterized protein</fullName>
    </submittedName>
</protein>
<proteinExistence type="predicted"/>
<feature type="region of interest" description="Disordered" evidence="1">
    <location>
        <begin position="89"/>
        <end position="115"/>
    </location>
</feature>
<dbReference type="Proteomes" id="UP001162164">
    <property type="component" value="Unassembled WGS sequence"/>
</dbReference>
<evidence type="ECO:0000313" key="3">
    <source>
        <dbReference type="Proteomes" id="UP001162164"/>
    </source>
</evidence>
<comment type="caution">
    <text evidence="2">The sequence shown here is derived from an EMBL/GenBank/DDBJ whole genome shotgun (WGS) entry which is preliminary data.</text>
</comment>
<reference evidence="2" key="1">
    <citation type="journal article" date="2023" name="Insect Mol. Biol.">
        <title>Genome sequencing provides insights into the evolution of gene families encoding plant cell wall-degrading enzymes in longhorned beetles.</title>
        <authorList>
            <person name="Shin N.R."/>
            <person name="Okamura Y."/>
            <person name="Kirsch R."/>
            <person name="Pauchet Y."/>
        </authorList>
    </citation>
    <scope>NUCLEOTIDE SEQUENCE</scope>
    <source>
        <strain evidence="2">MMC_N1</strain>
    </source>
</reference>
<sequence length="160" mass="19014">MGSSRRRDRDRSRDRDRDRRDRRRSSRSRDRDRHRDRDRDRDRHRDRSRSRSRDRRRERDKTPIEPDGDKVIADTLATLAATRNFANLISKEGDGNSNHSTVPMGMTEEEKRDRWGGTEHEKIFIPGMPTILPPNLDKNQEQAYLHRPHRSRYTAAMANG</sequence>
<dbReference type="EMBL" id="JAPWTJ010000607">
    <property type="protein sequence ID" value="KAJ8976957.1"/>
    <property type="molecule type" value="Genomic_DNA"/>
</dbReference>
<gene>
    <name evidence="2" type="ORF">NQ317_010154</name>
</gene>
<evidence type="ECO:0000313" key="2">
    <source>
        <dbReference type="EMBL" id="KAJ8976957.1"/>
    </source>
</evidence>